<feature type="domain" description="Helicase ATP-binding" evidence="1">
    <location>
        <begin position="307"/>
        <end position="526"/>
    </location>
</feature>
<keyword evidence="2" id="KW-0540">Nuclease</keyword>
<protein>
    <submittedName>
        <fullName evidence="2">Type I restriction endonuclease subunit R</fullName>
    </submittedName>
</protein>
<keyword evidence="2" id="KW-0378">Hydrolase</keyword>
<dbReference type="GO" id="GO:0009035">
    <property type="term" value="F:type I site-specific deoxyribonuclease activity"/>
    <property type="evidence" value="ECO:0007669"/>
    <property type="project" value="UniProtKB-EC"/>
</dbReference>
<comment type="caution">
    <text evidence="2">The sequence shown here is derived from an EMBL/GenBank/DDBJ whole genome shotgun (WGS) entry which is preliminary data.</text>
</comment>
<dbReference type="PANTHER" id="PTHR42927">
    <property type="entry name" value="HELICASE SUPERFAMILY 1 AND 2 DOMAIN-CONTAINING PROTEIN"/>
    <property type="match status" value="1"/>
</dbReference>
<dbReference type="AlphaFoldDB" id="A0A7X2P9Z2"/>
<keyword evidence="3" id="KW-1185">Reference proteome</keyword>
<keyword evidence="2" id="KW-0255">Endonuclease</keyword>
<dbReference type="SMART" id="SM00487">
    <property type="entry name" value="DEXDc"/>
    <property type="match status" value="1"/>
</dbReference>
<dbReference type="GO" id="GO:0009307">
    <property type="term" value="P:DNA restriction-modification system"/>
    <property type="evidence" value="ECO:0007669"/>
    <property type="project" value="UniProtKB-KW"/>
</dbReference>
<sequence>MKETIHLEANFEDYIARKLQELGSTDGWRVSKDDTGFDPNTALYMSDFIEYLTATAPDKVSKMQKNMGANWENNLRLALVKSLENDGTVLTLRDGFPMAGYQTIVCSGHYPDDPRLPKQKELYDKNILRVMHQVHYQTAGNKSLDLVFFINGIPVATAEIKTDFTQSVQDAILEYQKERRPIEPGTNRRNYLLMYKRGAVVHFAISESEIYMCTNLEPQTPKFLPFNKGNDGHAGNPPMQKDDTDYPTGYFWNEICRKEHWIRIFHNFVFEEVSKKEDLSGRIREVRTQIFPRFHQWDCVTKCIDDVKKNGPGQRYLIEHSAGSGKTETITWIAHELIRLMTDKGDREFSSVIVVTDRVGLDTNIKKTIKQLKKTVGLIEMVGGDGTKKTDGAKSKQLMQAMHEKREIIVVTLQTFPFAMDAIANDKDLIGSNFAVLIDEAHSSQGGTFSAKMRAALKFAADADKQKLTKDTLEEMTDEDAIDAYFRQMQSGREMPANVSFFAFTATPKAETKTIFGRPGDQMDDKTGLPIPESFHLYPMRQAIEEGYIVDVLRGYMPYKTAYRLKEEVVPDTLVDERAAVRTIARWQSLHPTNVMSKAEFIVEHFIKNVAAMLDGQAKAMVVTSSRASVIRYKYAIEAYLNTHPEYDRDKIEPHLQFKVPGEPLVAFSGKVKGEKAITKDDESVVDEFDYLKENPFALIKRDYDYTEDNMNDLGYQTVENAFDEAKNRILIVANKFQTGFNQPKLCAMYIDKKIANDIEIVQTYSRLNRTFPGKDHVYIIDFVNDPETVLRAFKKYDNGATMEHAQSLEVIYEIKKKLDNAGIYTDSEFQDYKTERVKAVVSISKNQDSYRKTLLSVVSAPADRWNDSVKAQQAAYSTWSSVRKKAEQDGNAELFKQADVKLKDIGEALDELMGFRKDLRKYCSAYNYISQIVDLDDPDLEAFEGFAKLLRHRIAGTPLGDIDVSSLVLSDYRINALDVQKDDPEGAALKPMRAGGTGHSSKQESLKEIVSRINEVWGEDVSPVTGARTINAIADYVSADDVSRIQIRNSTNSKEAIIADGRLESIIKLAAIALKQNDMGALADKIVKDPQAWKPLADIIYDLVDTNRRLDLPDLLKYLEAHPKKK</sequence>
<dbReference type="InterPro" id="IPR040980">
    <property type="entry name" value="SWI2_SNF2"/>
</dbReference>
<proteinExistence type="predicted"/>
<evidence type="ECO:0000313" key="2">
    <source>
        <dbReference type="EMBL" id="MST82962.1"/>
    </source>
</evidence>
<dbReference type="PROSITE" id="PS51192">
    <property type="entry name" value="HELICASE_ATP_BIND_1"/>
    <property type="match status" value="1"/>
</dbReference>
<dbReference type="GO" id="GO:0003677">
    <property type="term" value="F:DNA binding"/>
    <property type="evidence" value="ECO:0007669"/>
    <property type="project" value="UniProtKB-KW"/>
</dbReference>
<dbReference type="Proteomes" id="UP000466864">
    <property type="component" value="Unassembled WGS sequence"/>
</dbReference>
<dbReference type="RefSeq" id="WP_154458867.1">
    <property type="nucleotide sequence ID" value="NZ_VUMV01000011.1"/>
</dbReference>
<dbReference type="GO" id="GO:0005524">
    <property type="term" value="F:ATP binding"/>
    <property type="evidence" value="ECO:0007669"/>
    <property type="project" value="UniProtKB-KW"/>
</dbReference>
<dbReference type="Pfam" id="PF22679">
    <property type="entry name" value="T1R_D3-like"/>
    <property type="match status" value="1"/>
</dbReference>
<dbReference type="InterPro" id="IPR014001">
    <property type="entry name" value="Helicase_ATP-bd"/>
</dbReference>
<dbReference type="Gene3D" id="3.90.1570.50">
    <property type="match status" value="1"/>
</dbReference>
<organism evidence="2 3">
    <name type="scientific">Bilifractor porci</name>
    <dbReference type="NCBI Taxonomy" id="2606636"/>
    <lineage>
        <taxon>Bacteria</taxon>
        <taxon>Bacillati</taxon>
        <taxon>Bacillota</taxon>
        <taxon>Clostridia</taxon>
        <taxon>Lachnospirales</taxon>
        <taxon>Lachnospiraceae</taxon>
        <taxon>Bilifractor</taxon>
    </lineage>
</organism>
<dbReference type="EMBL" id="VUMV01000011">
    <property type="protein sequence ID" value="MST82962.1"/>
    <property type="molecule type" value="Genomic_DNA"/>
</dbReference>
<dbReference type="InterPro" id="IPR007409">
    <property type="entry name" value="Restrct_endonuc_type1_HsdR_N"/>
</dbReference>
<evidence type="ECO:0000259" key="1">
    <source>
        <dbReference type="PROSITE" id="PS51192"/>
    </source>
</evidence>
<name>A0A7X2P9Z2_9FIRM</name>
<gene>
    <name evidence="2" type="ORF">FYJ60_11690</name>
</gene>
<dbReference type="PANTHER" id="PTHR42927:SF1">
    <property type="entry name" value="HELICASE SUPERFAMILY 1 AND 2 DOMAIN-CONTAINING PROTEIN"/>
    <property type="match status" value="1"/>
</dbReference>
<dbReference type="Pfam" id="PF04313">
    <property type="entry name" value="HSDR_N"/>
    <property type="match status" value="1"/>
</dbReference>
<dbReference type="InterPro" id="IPR027417">
    <property type="entry name" value="P-loop_NTPase"/>
</dbReference>
<accession>A0A7X2P9Z2</accession>
<reference evidence="2 3" key="1">
    <citation type="submission" date="2019-08" db="EMBL/GenBank/DDBJ databases">
        <title>In-depth cultivation of the pig gut microbiome towards novel bacterial diversity and tailored functional studies.</title>
        <authorList>
            <person name="Wylensek D."/>
            <person name="Hitch T.C.A."/>
            <person name="Clavel T."/>
        </authorList>
    </citation>
    <scope>NUCLEOTIDE SEQUENCE [LARGE SCALE GENOMIC DNA]</scope>
    <source>
        <strain evidence="2 3">Oil+RF-744-WCA-WT-13</strain>
    </source>
</reference>
<dbReference type="SUPFAM" id="SSF52540">
    <property type="entry name" value="P-loop containing nucleoside triphosphate hydrolases"/>
    <property type="match status" value="2"/>
</dbReference>
<evidence type="ECO:0000313" key="3">
    <source>
        <dbReference type="Proteomes" id="UP000466864"/>
    </source>
</evidence>
<dbReference type="Pfam" id="PF18766">
    <property type="entry name" value="SWI2_SNF2"/>
    <property type="match status" value="1"/>
</dbReference>
<dbReference type="Gene3D" id="3.40.50.300">
    <property type="entry name" value="P-loop containing nucleotide triphosphate hydrolases"/>
    <property type="match status" value="2"/>
</dbReference>
<dbReference type="InterPro" id="IPR055180">
    <property type="entry name" value="HsdR_RecA-like_helicase_dom_2"/>
</dbReference>